<evidence type="ECO:0000313" key="1">
    <source>
        <dbReference type="EMBL" id="KAF5789953.1"/>
    </source>
</evidence>
<dbReference type="InParanoid" id="A0A251TTE0"/>
<accession>A0A251TTE0</accession>
<keyword evidence="3" id="KW-1185">Reference proteome</keyword>
<reference evidence="2" key="2">
    <citation type="submission" date="2017-02" db="EMBL/GenBank/DDBJ databases">
        <title>Sunflower complete genome.</title>
        <authorList>
            <person name="Langlade N."/>
            <person name="Munos S."/>
        </authorList>
    </citation>
    <scope>NUCLEOTIDE SEQUENCE [LARGE SCALE GENOMIC DNA]</scope>
    <source>
        <tissue evidence="2">Leaves</tissue>
    </source>
</reference>
<dbReference type="EMBL" id="MNCJ02000324">
    <property type="protein sequence ID" value="KAF5789953.1"/>
    <property type="molecule type" value="Genomic_DNA"/>
</dbReference>
<proteinExistence type="predicted"/>
<dbReference type="AlphaFoldDB" id="A0A251TTE0"/>
<reference evidence="1 3" key="1">
    <citation type="journal article" date="2017" name="Nature">
        <title>The sunflower genome provides insights into oil metabolism, flowering and Asterid evolution.</title>
        <authorList>
            <person name="Badouin H."/>
            <person name="Gouzy J."/>
            <person name="Grassa C.J."/>
            <person name="Murat F."/>
            <person name="Staton S.E."/>
            <person name="Cottret L."/>
            <person name="Lelandais-Briere C."/>
            <person name="Owens G.L."/>
            <person name="Carrere S."/>
            <person name="Mayjonade B."/>
            <person name="Legrand L."/>
            <person name="Gill N."/>
            <person name="Kane N.C."/>
            <person name="Bowers J.E."/>
            <person name="Hubner S."/>
            <person name="Bellec A."/>
            <person name="Berard A."/>
            <person name="Berges H."/>
            <person name="Blanchet N."/>
            <person name="Boniface M.C."/>
            <person name="Brunel D."/>
            <person name="Catrice O."/>
            <person name="Chaidir N."/>
            <person name="Claudel C."/>
            <person name="Donnadieu C."/>
            <person name="Faraut T."/>
            <person name="Fievet G."/>
            <person name="Helmstetter N."/>
            <person name="King M."/>
            <person name="Knapp S.J."/>
            <person name="Lai Z."/>
            <person name="Le Paslier M.C."/>
            <person name="Lippi Y."/>
            <person name="Lorenzon L."/>
            <person name="Mandel J.R."/>
            <person name="Marage G."/>
            <person name="Marchand G."/>
            <person name="Marquand E."/>
            <person name="Bret-Mestries E."/>
            <person name="Morien E."/>
            <person name="Nambeesan S."/>
            <person name="Nguyen T."/>
            <person name="Pegot-Espagnet P."/>
            <person name="Pouilly N."/>
            <person name="Raftis F."/>
            <person name="Sallet E."/>
            <person name="Schiex T."/>
            <person name="Thomas J."/>
            <person name="Vandecasteele C."/>
            <person name="Vares D."/>
            <person name="Vear F."/>
            <person name="Vautrin S."/>
            <person name="Crespi M."/>
            <person name="Mangin B."/>
            <person name="Burke J.M."/>
            <person name="Salse J."/>
            <person name="Munos S."/>
            <person name="Vincourt P."/>
            <person name="Rieseberg L.H."/>
            <person name="Langlade N.B."/>
        </authorList>
    </citation>
    <scope>NUCLEOTIDE SEQUENCE [LARGE SCALE GENOMIC DNA]</scope>
    <source>
        <strain evidence="3">cv. SF193</strain>
        <tissue evidence="1">Leaves</tissue>
    </source>
</reference>
<dbReference type="Gramene" id="mRNA:HanXRQr2_Chr09g0377351">
    <property type="protein sequence ID" value="CDS:HanXRQr2_Chr09g0377351.1"/>
    <property type="gene ID" value="HanXRQr2_Chr09g0377351"/>
</dbReference>
<organism evidence="2 3">
    <name type="scientific">Helianthus annuus</name>
    <name type="common">Common sunflower</name>
    <dbReference type="NCBI Taxonomy" id="4232"/>
    <lineage>
        <taxon>Eukaryota</taxon>
        <taxon>Viridiplantae</taxon>
        <taxon>Streptophyta</taxon>
        <taxon>Embryophyta</taxon>
        <taxon>Tracheophyta</taxon>
        <taxon>Spermatophyta</taxon>
        <taxon>Magnoliopsida</taxon>
        <taxon>eudicotyledons</taxon>
        <taxon>Gunneridae</taxon>
        <taxon>Pentapetalae</taxon>
        <taxon>asterids</taxon>
        <taxon>campanulids</taxon>
        <taxon>Asterales</taxon>
        <taxon>Asteraceae</taxon>
        <taxon>Asteroideae</taxon>
        <taxon>Heliantheae alliance</taxon>
        <taxon>Heliantheae</taxon>
        <taxon>Helianthus</taxon>
    </lineage>
</organism>
<evidence type="ECO:0000313" key="2">
    <source>
        <dbReference type="EMBL" id="OTG14164.1"/>
    </source>
</evidence>
<protein>
    <submittedName>
        <fullName evidence="2">Uncharacterized protein</fullName>
    </submittedName>
</protein>
<evidence type="ECO:0000313" key="3">
    <source>
        <dbReference type="Proteomes" id="UP000215914"/>
    </source>
</evidence>
<reference evidence="1" key="3">
    <citation type="submission" date="2020-06" db="EMBL/GenBank/DDBJ databases">
        <title>Helianthus annuus Genome sequencing and assembly Release 2.</title>
        <authorList>
            <person name="Gouzy J."/>
            <person name="Langlade N."/>
            <person name="Munos S."/>
        </authorList>
    </citation>
    <scope>NUCLEOTIDE SEQUENCE</scope>
    <source>
        <tissue evidence="1">Leaves</tissue>
    </source>
</reference>
<sequence>MLVHLTGFQPTSLIFSYIHITLLQPRVTFYTCLFVFVGSPNPKSITLPKQTSESALP</sequence>
<dbReference type="EMBL" id="CM007898">
    <property type="protein sequence ID" value="OTG14164.1"/>
    <property type="molecule type" value="Genomic_DNA"/>
</dbReference>
<dbReference type="Proteomes" id="UP000215914">
    <property type="component" value="Chromosome 9"/>
</dbReference>
<gene>
    <name evidence="2" type="ORF">HannXRQ_Chr09g0246331</name>
    <name evidence="1" type="ORF">HanXRQr2_Chr09g0377351</name>
</gene>
<name>A0A251TTE0_HELAN</name>